<comment type="caution">
    <text evidence="1">The sequence shown here is derived from an EMBL/GenBank/DDBJ whole genome shotgun (WGS) entry which is preliminary data.</text>
</comment>
<accession>A0ABU3Z1P9</accession>
<protein>
    <submittedName>
        <fullName evidence="1">Uncharacterized protein</fullName>
    </submittedName>
</protein>
<dbReference type="RefSeq" id="WP_317295771.1">
    <property type="nucleotide sequence ID" value="NZ_JABFFQ010000002.1"/>
</dbReference>
<evidence type="ECO:0000313" key="1">
    <source>
        <dbReference type="EMBL" id="MDV4342579.1"/>
    </source>
</evidence>
<reference evidence="1 2" key="1">
    <citation type="submission" date="2020-05" db="EMBL/GenBank/DDBJ databases">
        <title>Isolation and characterization of methanoarchaea from a cold seep at offshore SW Taiwan.</title>
        <authorList>
            <person name="Chen Y.-W."/>
            <person name="Chen S.-C."/>
            <person name="Lai M.-C."/>
        </authorList>
    </citation>
    <scope>NUCLEOTIDE SEQUENCE [LARGE SCALE GENOMIC DNA]</scope>
    <source>
        <strain evidence="1 2">YWC-01</strain>
    </source>
</reference>
<evidence type="ECO:0000313" key="2">
    <source>
        <dbReference type="Proteomes" id="UP001273768"/>
    </source>
</evidence>
<sequence>MTLLQQIRLWMKTRSGETQYHDCENDPIIEPYFDISPEATLSPDITDIPLEEIR</sequence>
<keyword evidence="2" id="KW-1185">Reference proteome</keyword>
<dbReference type="EMBL" id="JABFFQ010000002">
    <property type="protein sequence ID" value="MDV4342579.1"/>
    <property type="molecule type" value="Genomic_DNA"/>
</dbReference>
<name>A0ABU3Z1P9_9EURY</name>
<dbReference type="Proteomes" id="UP001273768">
    <property type="component" value="Unassembled WGS sequence"/>
</dbReference>
<proteinExistence type="predicted"/>
<organism evidence="1 2">
    <name type="scientific">Methanoculleus nereidis</name>
    <dbReference type="NCBI Taxonomy" id="2735141"/>
    <lineage>
        <taxon>Archaea</taxon>
        <taxon>Methanobacteriati</taxon>
        <taxon>Methanobacteriota</taxon>
        <taxon>Stenosarchaea group</taxon>
        <taxon>Methanomicrobia</taxon>
        <taxon>Methanomicrobiales</taxon>
        <taxon>Methanomicrobiaceae</taxon>
        <taxon>Methanoculleus</taxon>
    </lineage>
</organism>
<gene>
    <name evidence="1" type="ORF">HL657_05230</name>
</gene>